<keyword evidence="6" id="KW-1185">Reference proteome</keyword>
<dbReference type="InterPro" id="IPR001650">
    <property type="entry name" value="Helicase_C-like"/>
</dbReference>
<dbReference type="InterPro" id="IPR006935">
    <property type="entry name" value="Helicase/UvrB_N"/>
</dbReference>
<keyword evidence="1 5" id="KW-0547">Nucleotide-binding</keyword>
<dbReference type="Pfam" id="PF00271">
    <property type="entry name" value="Helicase_C"/>
    <property type="match status" value="1"/>
</dbReference>
<dbReference type="Proteomes" id="UP001642501">
    <property type="component" value="Unassembled WGS sequence"/>
</dbReference>
<keyword evidence="1 5" id="KW-0378">Hydrolase</keyword>
<keyword evidence="1 5" id="KW-0347">Helicase</keyword>
<dbReference type="PANTHER" id="PTHR47396">
    <property type="entry name" value="TYPE I RESTRICTION ENZYME ECOKI R PROTEIN"/>
    <property type="match status" value="1"/>
</dbReference>
<evidence type="ECO:0000259" key="4">
    <source>
        <dbReference type="PROSITE" id="PS51194"/>
    </source>
</evidence>
<evidence type="ECO:0000313" key="5">
    <source>
        <dbReference type="EMBL" id="CAK7264224.1"/>
    </source>
</evidence>
<accession>A0ABP0D8Q4</accession>
<dbReference type="GO" id="GO:0004386">
    <property type="term" value="F:helicase activity"/>
    <property type="evidence" value="ECO:0007669"/>
    <property type="project" value="UniProtKB-KW"/>
</dbReference>
<dbReference type="InterPro" id="IPR027417">
    <property type="entry name" value="P-loop_NTPase"/>
</dbReference>
<protein>
    <submittedName>
        <fullName evidence="5">ATP-dependent helicase IRC3</fullName>
    </submittedName>
</protein>
<reference evidence="5 6" key="1">
    <citation type="submission" date="2024-01" db="EMBL/GenBank/DDBJ databases">
        <authorList>
            <person name="Allen C."/>
            <person name="Tagirdzhanova G."/>
        </authorList>
    </citation>
    <scope>NUCLEOTIDE SEQUENCE [LARGE SCALE GENOMIC DNA]</scope>
    <source>
        <strain evidence="5 6">CBS 573.63</strain>
    </source>
</reference>
<dbReference type="PROSITE" id="PS51194">
    <property type="entry name" value="HELICASE_CTER"/>
    <property type="match status" value="1"/>
</dbReference>
<dbReference type="SMART" id="SM00487">
    <property type="entry name" value="DEXDc"/>
    <property type="match status" value="1"/>
</dbReference>
<organism evidence="5 6">
    <name type="scientific">Sporothrix epigloea</name>
    <dbReference type="NCBI Taxonomy" id="1892477"/>
    <lineage>
        <taxon>Eukaryota</taxon>
        <taxon>Fungi</taxon>
        <taxon>Dikarya</taxon>
        <taxon>Ascomycota</taxon>
        <taxon>Pezizomycotina</taxon>
        <taxon>Sordariomycetes</taxon>
        <taxon>Sordariomycetidae</taxon>
        <taxon>Ophiostomatales</taxon>
        <taxon>Ophiostomataceae</taxon>
        <taxon>Sporothrix</taxon>
    </lineage>
</organism>
<feature type="region of interest" description="Disordered" evidence="2">
    <location>
        <begin position="665"/>
        <end position="697"/>
    </location>
</feature>
<dbReference type="InterPro" id="IPR014001">
    <property type="entry name" value="Helicase_ATP-bd"/>
</dbReference>
<evidence type="ECO:0000256" key="2">
    <source>
        <dbReference type="SAM" id="MobiDB-lite"/>
    </source>
</evidence>
<dbReference type="Pfam" id="PF04851">
    <property type="entry name" value="ResIII"/>
    <property type="match status" value="1"/>
</dbReference>
<dbReference type="InterPro" id="IPR050742">
    <property type="entry name" value="Helicase_Restrict-Modif_Enz"/>
</dbReference>
<evidence type="ECO:0000256" key="1">
    <source>
        <dbReference type="ARBA" id="ARBA00022806"/>
    </source>
</evidence>
<evidence type="ECO:0000259" key="3">
    <source>
        <dbReference type="PROSITE" id="PS51192"/>
    </source>
</evidence>
<sequence>MLAARPWRITWRAVSALVQPKRWQATATAASIASQELPKIQLRDYQEDCIQSVLTSLKAGQKRLGVSLATGAGKTVIFTQLLDRFEPASPDANQTLILAHRRELVEQAARHCTRAYPEKTVEIEMGSLHASGVADITVASVQSITSGDRMAKFDPSRFKLVLVDEAHHIVAPGYMRTLKHFGLSDKDNLQLSGTPALVGVSATLSRFDGLALGAAIDEIVYHRDYLDMIDDGWLSNLIFTTVESTADLSKVRSGGLGKDFQAGDLSRAVNTEEVNNITVRTWLAKAAAPGTVTAPTRKSTLVFCVDLSHVSGLTRMFRQHGVDAQFVTGNTDKRERGARLEAFKRGDFPVLVNCGVFTEGTDIPSVDCVILARPTKSRNLLIQMIGRGMRLHDGKTNCHVIDMVSTLETGVVTTPTLFGLDPGELLRGASIKEMASLKERRSQEAAINSAASQSSPSAGKYATIKSIRFQEYDSVLDLIKDKSGEKHIRAISPHSWVRVAEDRYVLVGPTGTYLRIERLQTEEPGDLEIDGPTDPEELYSSAAFDEINEDVQSECNFVVFEVRALRAGPHKSPFAAPREIARSTTLARAVRSADTYALENFPRPFILHHIKWRKGEPSEGQLRFINQVRGHGQEELTKDDINRGTASDMITKIKYGARGRFAKHHAARRREDNKTKALDRQKLQREREEVIVGPLAS</sequence>
<evidence type="ECO:0000313" key="6">
    <source>
        <dbReference type="Proteomes" id="UP001642501"/>
    </source>
</evidence>
<proteinExistence type="predicted"/>
<keyword evidence="1 5" id="KW-0067">ATP-binding</keyword>
<dbReference type="Gene3D" id="3.40.50.300">
    <property type="entry name" value="P-loop containing nucleotide triphosphate hydrolases"/>
    <property type="match status" value="2"/>
</dbReference>
<dbReference type="SMART" id="SM00490">
    <property type="entry name" value="HELICc"/>
    <property type="match status" value="1"/>
</dbReference>
<gene>
    <name evidence="5" type="primary">irc3</name>
    <name evidence="5" type="ORF">SEPCBS57363_000972</name>
</gene>
<name>A0ABP0D8Q4_9PEZI</name>
<dbReference type="PROSITE" id="PS51192">
    <property type="entry name" value="HELICASE_ATP_BIND_1"/>
    <property type="match status" value="1"/>
</dbReference>
<dbReference type="EMBL" id="CAWUOM010000009">
    <property type="protein sequence ID" value="CAK7264224.1"/>
    <property type="molecule type" value="Genomic_DNA"/>
</dbReference>
<dbReference type="PANTHER" id="PTHR47396:SF1">
    <property type="entry name" value="ATP-DEPENDENT HELICASE IRC3-RELATED"/>
    <property type="match status" value="1"/>
</dbReference>
<dbReference type="CDD" id="cd18799">
    <property type="entry name" value="SF2_C_EcoAI-like"/>
    <property type="match status" value="1"/>
</dbReference>
<feature type="compositionally biased region" description="Basic and acidic residues" evidence="2">
    <location>
        <begin position="669"/>
        <end position="690"/>
    </location>
</feature>
<feature type="domain" description="Helicase ATP-binding" evidence="3">
    <location>
        <begin position="55"/>
        <end position="222"/>
    </location>
</feature>
<comment type="caution">
    <text evidence="5">The sequence shown here is derived from an EMBL/GenBank/DDBJ whole genome shotgun (WGS) entry which is preliminary data.</text>
</comment>
<dbReference type="SUPFAM" id="SSF52540">
    <property type="entry name" value="P-loop containing nucleoside triphosphate hydrolases"/>
    <property type="match status" value="1"/>
</dbReference>
<feature type="domain" description="Helicase C-terminal" evidence="4">
    <location>
        <begin position="291"/>
        <end position="442"/>
    </location>
</feature>